<name>A0A8R1XQZ5_ONCVO</name>
<evidence type="ECO:0000313" key="3">
    <source>
        <dbReference type="EnsemblMetazoa" id="OVOC174.1"/>
    </source>
</evidence>
<dbReference type="InterPro" id="IPR025605">
    <property type="entry name" value="OST-HTH/LOTUS_dom"/>
</dbReference>
<dbReference type="PROSITE" id="PS51644">
    <property type="entry name" value="HTH_OST"/>
    <property type="match status" value="1"/>
</dbReference>
<keyword evidence="4" id="KW-1185">Reference proteome</keyword>
<dbReference type="InterPro" id="IPR041966">
    <property type="entry name" value="LOTUS-like"/>
</dbReference>
<sequence>MSTLMDLKIRIVSVIGAEKNGCTSSDLCRMYKDLYGKTLRPEDHGFKDLQSLLISPIMQGEGGIIYENGRYFASADKNTRKLLNIVRNTKSRNSKLSRKFHAVAPVKFGKGGLGSNSAASTRSGFINAENRKLLKKPHVVEKEAIATKQMVARLQANLDEISKNAPQTNFKAAFDVVSRPLGYSHAFESQQARHVAPLQGLNNYQCPSNERSHNYDDYPAPLVSEIQRQSSLNSIKKDGMMKSQKGRKRLVNLIEQYGGEMNFSEMKNAYRHGFGVPLNSAEANIFYDLEIICRLFDVKENEIEDLSGFLKSHLYNRVAVTKQANNDILLTVIDDEDDIDEFENLSFTDIPTQRSLPSESFVMENNTFSPNQYRNESKDCPLDSTASLGKAGTTAKSSLCDSQFTALTANDRFEYWKGSTLASAKIRSKDDCLPYKVLGDKILSFVRAKGSFKVSDLSEIFFEEDGRHIDPKNYKEGTWENIIKKLLSAGGHPELIVRDGILDLDRKDFQNFVSSSACSSNNWTDNKQNEKQSENGQSASLTVPAVIIYDLLMEAGRPLLLKELIEKLSAKGIKVNACQLTVKLITEFKDVFCCEFHSAGTSISILHGAKRPEEPAISSCLSSFTDSVKIVTHVMSDYCSTTESPSSIFKPILLVNIVLIDEPLGRFRIQAFFRLRTFERAYKLFEKKMCFHYLFYGEEKDYVVEKPVKDCNYAFHDIKDNQVYRVRCLDDGGHAGVVPVYFIDQMRHQNVPISQLRKLTNDYVKPAYGVVAKTAPFIIVSGREDEFRKSFSQICSKLLEHSEQDIQADVVSEPSKNLFELKQIFSEAHGGLKIPAAFMRQNLIQMFSN</sequence>
<dbReference type="OMA" id="NACQLTV"/>
<dbReference type="EnsemblMetazoa" id="OVOC174.1">
    <property type="protein sequence ID" value="OVOC174.1"/>
    <property type="gene ID" value="WBGene00236983"/>
</dbReference>
<feature type="domain" description="HTH OST-type" evidence="2">
    <location>
        <begin position="3"/>
        <end position="77"/>
    </location>
</feature>
<evidence type="ECO:0000256" key="1">
    <source>
        <dbReference type="SAM" id="MobiDB-lite"/>
    </source>
</evidence>
<reference evidence="4" key="1">
    <citation type="submission" date="2013-10" db="EMBL/GenBank/DDBJ databases">
        <title>Genome sequencing of Onchocerca volvulus.</title>
        <authorList>
            <person name="Cotton J."/>
            <person name="Tsai J."/>
            <person name="Stanley E."/>
            <person name="Tracey A."/>
            <person name="Holroyd N."/>
            <person name="Lustigman S."/>
            <person name="Berriman M."/>
        </authorList>
    </citation>
    <scope>NUCLEOTIDE SEQUENCE</scope>
</reference>
<proteinExistence type="predicted"/>
<accession>A0A8R1XQZ5</accession>
<dbReference type="Gene3D" id="3.30.420.610">
    <property type="entry name" value="LOTUS domain-like"/>
    <property type="match status" value="1"/>
</dbReference>
<feature type="compositionally biased region" description="Polar residues" evidence="1">
    <location>
        <begin position="517"/>
        <end position="526"/>
    </location>
</feature>
<reference evidence="3" key="2">
    <citation type="submission" date="2022-06" db="UniProtKB">
        <authorList>
            <consortium name="EnsemblMetazoa"/>
        </authorList>
    </citation>
    <scope>IDENTIFICATION</scope>
</reference>
<feature type="region of interest" description="Disordered" evidence="1">
    <location>
        <begin position="517"/>
        <end position="537"/>
    </location>
</feature>
<dbReference type="Proteomes" id="UP000024404">
    <property type="component" value="Unassembled WGS sequence"/>
</dbReference>
<evidence type="ECO:0000313" key="4">
    <source>
        <dbReference type="Proteomes" id="UP000024404"/>
    </source>
</evidence>
<dbReference type="AlphaFoldDB" id="A0A8R1XQZ5"/>
<dbReference type="Pfam" id="PF12872">
    <property type="entry name" value="OST-HTH"/>
    <property type="match status" value="1"/>
</dbReference>
<evidence type="ECO:0000259" key="2">
    <source>
        <dbReference type="PROSITE" id="PS51644"/>
    </source>
</evidence>
<protein>
    <submittedName>
        <fullName evidence="3">HTH OST-type domain-containing protein</fullName>
    </submittedName>
</protein>
<dbReference type="EMBL" id="CMVM020000019">
    <property type="status" value="NOT_ANNOTATED_CDS"/>
    <property type="molecule type" value="Genomic_DNA"/>
</dbReference>
<organism evidence="3 4">
    <name type="scientific">Onchocerca volvulus</name>
    <dbReference type="NCBI Taxonomy" id="6282"/>
    <lineage>
        <taxon>Eukaryota</taxon>
        <taxon>Metazoa</taxon>
        <taxon>Ecdysozoa</taxon>
        <taxon>Nematoda</taxon>
        <taxon>Chromadorea</taxon>
        <taxon>Rhabditida</taxon>
        <taxon>Spirurina</taxon>
        <taxon>Spiruromorpha</taxon>
        <taxon>Filarioidea</taxon>
        <taxon>Onchocercidae</taxon>
        <taxon>Onchocerca</taxon>
    </lineage>
</organism>